<dbReference type="Pfam" id="PF00407">
    <property type="entry name" value="Bet_v_1"/>
    <property type="match status" value="1"/>
</dbReference>
<dbReference type="InterPro" id="IPR050279">
    <property type="entry name" value="Plant_def-hormone_signal"/>
</dbReference>
<dbReference type="Gramene" id="KZN01226">
    <property type="protein sequence ID" value="KZN01226"/>
    <property type="gene ID" value="DCAR_009980"/>
</dbReference>
<dbReference type="GO" id="GO:0009738">
    <property type="term" value="P:abscisic acid-activated signaling pathway"/>
    <property type="evidence" value="ECO:0007669"/>
    <property type="project" value="InterPro"/>
</dbReference>
<comment type="similarity">
    <text evidence="1">Belongs to the BetVI family.</text>
</comment>
<dbReference type="InterPro" id="IPR024949">
    <property type="entry name" value="Bet_v_I_allergen"/>
</dbReference>
<sequence length="158" mass="17175">MKELKAQAKVGVGIKILWGTLAKDLCFALPKIIPNSVKEAQILEGDGGIGTVFLFKFGSDVKKLSDQKEKIVELDESLHLIALQVIEGGHLNHGFTSYKTSFQLSAITDSETLVDVIVVYETEAEATLMPSQTTNSALAFLKCVETYVLNQGSLTNLD</sequence>
<dbReference type="GO" id="GO:0010427">
    <property type="term" value="F:abscisic acid binding"/>
    <property type="evidence" value="ECO:0007669"/>
    <property type="project" value="InterPro"/>
</dbReference>
<dbReference type="GO" id="GO:0005634">
    <property type="term" value="C:nucleus"/>
    <property type="evidence" value="ECO:0007669"/>
    <property type="project" value="TreeGrafter"/>
</dbReference>
<gene>
    <name evidence="2" type="ORF">DCAR_0311269</name>
</gene>
<reference evidence="2" key="2">
    <citation type="submission" date="2022-03" db="EMBL/GenBank/DDBJ databases">
        <title>Draft title - Genomic analysis of global carrot germplasm unveils the trajectory of domestication and the origin of high carotenoid orange carrot.</title>
        <authorList>
            <person name="Iorizzo M."/>
            <person name="Ellison S."/>
            <person name="Senalik D."/>
            <person name="Macko-Podgorni A."/>
            <person name="Grzebelus D."/>
            <person name="Bostan H."/>
            <person name="Rolling W."/>
            <person name="Curaba J."/>
            <person name="Simon P."/>
        </authorList>
    </citation>
    <scope>NUCLEOTIDE SEQUENCE</scope>
    <source>
        <tissue evidence="2">Leaf</tissue>
    </source>
</reference>
<dbReference type="SUPFAM" id="SSF55961">
    <property type="entry name" value="Bet v1-like"/>
    <property type="match status" value="1"/>
</dbReference>
<dbReference type="GO" id="GO:0038023">
    <property type="term" value="F:signaling receptor activity"/>
    <property type="evidence" value="ECO:0007669"/>
    <property type="project" value="InterPro"/>
</dbReference>
<dbReference type="Proteomes" id="UP000077755">
    <property type="component" value="Chromosome 3"/>
</dbReference>
<dbReference type="FunFam" id="3.30.530.20:FF:000007">
    <property type="entry name" value="Major pollen allergen Bet v 1-A"/>
    <property type="match status" value="1"/>
</dbReference>
<dbReference type="KEGG" id="dcr:108213965"/>
<evidence type="ECO:0000313" key="2">
    <source>
        <dbReference type="EMBL" id="WOG92013.1"/>
    </source>
</evidence>
<organism evidence="2 3">
    <name type="scientific">Daucus carota subsp. sativus</name>
    <name type="common">Carrot</name>
    <dbReference type="NCBI Taxonomy" id="79200"/>
    <lineage>
        <taxon>Eukaryota</taxon>
        <taxon>Viridiplantae</taxon>
        <taxon>Streptophyta</taxon>
        <taxon>Embryophyta</taxon>
        <taxon>Tracheophyta</taxon>
        <taxon>Spermatophyta</taxon>
        <taxon>Magnoliopsida</taxon>
        <taxon>eudicotyledons</taxon>
        <taxon>Gunneridae</taxon>
        <taxon>Pentapetalae</taxon>
        <taxon>asterids</taxon>
        <taxon>campanulids</taxon>
        <taxon>Apiales</taxon>
        <taxon>Apiaceae</taxon>
        <taxon>Apioideae</taxon>
        <taxon>Scandiceae</taxon>
        <taxon>Daucinae</taxon>
        <taxon>Daucus</taxon>
        <taxon>Daucus sect. Daucus</taxon>
    </lineage>
</organism>
<evidence type="ECO:0000256" key="1">
    <source>
        <dbReference type="ARBA" id="ARBA00009744"/>
    </source>
</evidence>
<protein>
    <submittedName>
        <fullName evidence="2">Uncharacterized protein</fullName>
    </submittedName>
</protein>
<dbReference type="OrthoDB" id="1845342at2759"/>
<dbReference type="PANTHER" id="PTHR31213:SF64">
    <property type="entry name" value="PHYTOHORMONE-BINDING PROTEIN"/>
    <property type="match status" value="1"/>
</dbReference>
<dbReference type="GO" id="GO:0005737">
    <property type="term" value="C:cytoplasm"/>
    <property type="evidence" value="ECO:0007669"/>
    <property type="project" value="TreeGrafter"/>
</dbReference>
<accession>A0A166AGT8</accession>
<name>A0A166AGT8_DAUCS</name>
<keyword evidence="3" id="KW-1185">Reference proteome</keyword>
<dbReference type="EMBL" id="CP093345">
    <property type="protein sequence ID" value="WOG92013.1"/>
    <property type="molecule type" value="Genomic_DNA"/>
</dbReference>
<dbReference type="AlphaFoldDB" id="A0A166AGT8"/>
<dbReference type="Gene3D" id="3.30.530.20">
    <property type="match status" value="1"/>
</dbReference>
<dbReference type="InterPro" id="IPR000916">
    <property type="entry name" value="Bet_v_I/MLP"/>
</dbReference>
<dbReference type="GO" id="GO:0006952">
    <property type="term" value="P:defense response"/>
    <property type="evidence" value="ECO:0007669"/>
    <property type="project" value="InterPro"/>
</dbReference>
<dbReference type="PRINTS" id="PR00634">
    <property type="entry name" value="BETALLERGEN"/>
</dbReference>
<evidence type="ECO:0000313" key="3">
    <source>
        <dbReference type="Proteomes" id="UP000077755"/>
    </source>
</evidence>
<reference evidence="2" key="1">
    <citation type="journal article" date="2016" name="Nat. Genet.">
        <title>A high-quality carrot genome assembly provides new insights into carotenoid accumulation and asterid genome evolution.</title>
        <authorList>
            <person name="Iorizzo M."/>
            <person name="Ellison S."/>
            <person name="Senalik D."/>
            <person name="Zeng P."/>
            <person name="Satapoomin P."/>
            <person name="Huang J."/>
            <person name="Bowman M."/>
            <person name="Iovene M."/>
            <person name="Sanseverino W."/>
            <person name="Cavagnaro P."/>
            <person name="Yildiz M."/>
            <person name="Macko-Podgorni A."/>
            <person name="Moranska E."/>
            <person name="Grzebelus E."/>
            <person name="Grzebelus D."/>
            <person name="Ashrafi H."/>
            <person name="Zheng Z."/>
            <person name="Cheng S."/>
            <person name="Spooner D."/>
            <person name="Van Deynze A."/>
            <person name="Simon P."/>
        </authorList>
    </citation>
    <scope>NUCLEOTIDE SEQUENCE</scope>
    <source>
        <tissue evidence="2">Leaf</tissue>
    </source>
</reference>
<dbReference type="InterPro" id="IPR023393">
    <property type="entry name" value="START-like_dom_sf"/>
</dbReference>
<dbReference type="OMA" id="YQRERIT"/>
<proteinExistence type="inferred from homology"/>
<dbReference type="CDD" id="cd07816">
    <property type="entry name" value="Bet_v1-like"/>
    <property type="match status" value="1"/>
</dbReference>
<dbReference type="GO" id="GO:0004864">
    <property type="term" value="F:protein phosphatase inhibitor activity"/>
    <property type="evidence" value="ECO:0007669"/>
    <property type="project" value="InterPro"/>
</dbReference>
<dbReference type="PANTHER" id="PTHR31213">
    <property type="entry name" value="OS08G0374000 PROTEIN-RELATED"/>
    <property type="match status" value="1"/>
</dbReference>